<proteinExistence type="inferred from homology"/>
<dbReference type="Gene3D" id="3.20.20.390">
    <property type="entry name" value="FMN-linked oxidoreductases"/>
    <property type="match status" value="1"/>
</dbReference>
<dbReference type="PANTHER" id="PTHR40029">
    <property type="match status" value="1"/>
</dbReference>
<dbReference type="InterPro" id="IPR008205">
    <property type="entry name" value="GGGP_HepGP_synthase"/>
</dbReference>
<dbReference type="InterPro" id="IPR038597">
    <property type="entry name" value="GGGP/HepGP_synthase_sf"/>
</dbReference>
<accession>A0A7W5DR67</accession>
<dbReference type="GO" id="GO:0005737">
    <property type="term" value="C:cytoplasm"/>
    <property type="evidence" value="ECO:0007669"/>
    <property type="project" value="InterPro"/>
</dbReference>
<evidence type="ECO:0000256" key="7">
    <source>
        <dbReference type="ARBA" id="ARBA00023264"/>
    </source>
</evidence>
<dbReference type="Pfam" id="PF01884">
    <property type="entry name" value="PcrB"/>
    <property type="match status" value="1"/>
</dbReference>
<name>A0A7W5DR67_9PORP</name>
<organism evidence="10 11">
    <name type="scientific">Microbacter margulisiae</name>
    <dbReference type="NCBI Taxonomy" id="1350067"/>
    <lineage>
        <taxon>Bacteria</taxon>
        <taxon>Pseudomonadati</taxon>
        <taxon>Bacteroidota</taxon>
        <taxon>Bacteroidia</taxon>
        <taxon>Bacteroidales</taxon>
        <taxon>Porphyromonadaceae</taxon>
        <taxon>Microbacter</taxon>
    </lineage>
</organism>
<feature type="binding site" evidence="9">
    <location>
        <begin position="182"/>
        <end position="183"/>
    </location>
    <ligand>
        <name>sn-glycerol 1-phosphate</name>
        <dbReference type="ChEBI" id="CHEBI:57685"/>
    </ligand>
</feature>
<dbReference type="AlphaFoldDB" id="A0A7W5DR67"/>
<dbReference type="Proteomes" id="UP000544222">
    <property type="component" value="Unassembled WGS sequence"/>
</dbReference>
<evidence type="ECO:0000256" key="6">
    <source>
        <dbReference type="ARBA" id="ARBA00023209"/>
    </source>
</evidence>
<evidence type="ECO:0000256" key="4">
    <source>
        <dbReference type="ARBA" id="ARBA00022842"/>
    </source>
</evidence>
<feature type="binding site" evidence="9">
    <location>
        <begin position="204"/>
        <end position="205"/>
    </location>
    <ligand>
        <name>sn-glycerol 1-phosphate</name>
        <dbReference type="ChEBI" id="CHEBI:57685"/>
    </ligand>
</feature>
<dbReference type="NCBIfam" id="NF003198">
    <property type="entry name" value="PRK04169.1-2"/>
    <property type="match status" value="1"/>
</dbReference>
<dbReference type="NCBIfam" id="TIGR01768">
    <property type="entry name" value="GGGP-family"/>
    <property type="match status" value="1"/>
</dbReference>
<evidence type="ECO:0000256" key="2">
    <source>
        <dbReference type="ARBA" id="ARBA00022679"/>
    </source>
</evidence>
<evidence type="ECO:0000256" key="8">
    <source>
        <dbReference type="ARBA" id="ARBA00047288"/>
    </source>
</evidence>
<comment type="caution">
    <text evidence="9">Lacks conserved residue(s) required for the propagation of feature annotation.</text>
</comment>
<gene>
    <name evidence="10" type="ORF">FHX64_001748</name>
</gene>
<comment type="function">
    <text evidence="9">Prenyltransferase that catalyzes the transfer of the geranylgeranyl moiety of geranylgeranyl diphosphate (GGPP) to the C3 hydroxyl of sn-glycerol-1-phosphate (G1P).</text>
</comment>
<keyword evidence="5 9" id="KW-0443">Lipid metabolism</keyword>
<keyword evidence="11" id="KW-1185">Reference proteome</keyword>
<evidence type="ECO:0000256" key="1">
    <source>
        <dbReference type="ARBA" id="ARBA00022516"/>
    </source>
</evidence>
<keyword evidence="6 9" id="KW-0594">Phospholipid biosynthesis</keyword>
<keyword evidence="4 9" id="KW-0460">Magnesium</keyword>
<feature type="binding site" evidence="9">
    <location>
        <begin position="151"/>
        <end position="157"/>
    </location>
    <ligand>
        <name>sn-glycerol 1-phosphate</name>
        <dbReference type="ChEBI" id="CHEBI:57685"/>
    </ligand>
</feature>
<protein>
    <recommendedName>
        <fullName evidence="9">Geranylgeranylglyceryl phosphate synthase</fullName>
        <shortName evidence="9">GGGP synthase</shortName>
        <shortName evidence="9">GGGPS</shortName>
        <ecNumber evidence="9">2.5.1.41</ecNumber>
    </recommendedName>
    <alternativeName>
        <fullName evidence="9">(S)-3-O-geranylgeranylglyceryl phosphate synthase</fullName>
    </alternativeName>
    <alternativeName>
        <fullName evidence="9">Phosphoglycerol geranylgeranyltransferase</fullName>
    </alternativeName>
</protein>
<dbReference type="GO" id="GO:0120536">
    <property type="term" value="F:heptaprenylglyceryl phosphate synthase activity"/>
    <property type="evidence" value="ECO:0007669"/>
    <property type="project" value="UniProtKB-ARBA"/>
</dbReference>
<keyword evidence="7 9" id="KW-1208">Phospholipid metabolism</keyword>
<evidence type="ECO:0000256" key="5">
    <source>
        <dbReference type="ARBA" id="ARBA00023098"/>
    </source>
</evidence>
<dbReference type="GO" id="GO:0000287">
    <property type="term" value="F:magnesium ion binding"/>
    <property type="evidence" value="ECO:0007669"/>
    <property type="project" value="UniProtKB-UniRule"/>
</dbReference>
<comment type="similarity">
    <text evidence="9">Belongs to the GGGP/HepGP synthase family. Group II subfamily.</text>
</comment>
<comment type="cofactor">
    <cofactor evidence="9">
        <name>Mg(2+)</name>
        <dbReference type="ChEBI" id="CHEBI:18420"/>
    </cofactor>
</comment>
<dbReference type="PANTHER" id="PTHR40029:SF2">
    <property type="entry name" value="HEPTAPRENYLGLYCERYL PHOSPHATE SYNTHASE"/>
    <property type="match status" value="1"/>
</dbReference>
<dbReference type="GO" id="GO:0047294">
    <property type="term" value="F:phosphoglycerol geranylgeranyltransferase activity"/>
    <property type="evidence" value="ECO:0007669"/>
    <property type="project" value="UniProtKB-UniRule"/>
</dbReference>
<dbReference type="HAMAP" id="MF_00112">
    <property type="entry name" value="GGGP_HepGP_synthase"/>
    <property type="match status" value="1"/>
</dbReference>
<keyword evidence="3 9" id="KW-0479">Metal-binding</keyword>
<dbReference type="EMBL" id="JACHYB010000001">
    <property type="protein sequence ID" value="MBB3187585.1"/>
    <property type="molecule type" value="Genomic_DNA"/>
</dbReference>
<feature type="binding site" evidence="9">
    <location>
        <position position="32"/>
    </location>
    <ligand>
        <name>Mg(2+)</name>
        <dbReference type="ChEBI" id="CHEBI:18420"/>
    </ligand>
</feature>
<evidence type="ECO:0000256" key="3">
    <source>
        <dbReference type="ARBA" id="ARBA00022723"/>
    </source>
</evidence>
<reference evidence="10 11" key="1">
    <citation type="submission" date="2020-08" db="EMBL/GenBank/DDBJ databases">
        <title>Genomic Encyclopedia of Type Strains, Phase IV (KMG-IV): sequencing the most valuable type-strain genomes for metagenomic binning, comparative biology and taxonomic classification.</title>
        <authorList>
            <person name="Goeker M."/>
        </authorList>
    </citation>
    <scope>NUCLEOTIDE SEQUENCE [LARGE SCALE GENOMIC DNA]</scope>
    <source>
        <strain evidence="10 11">DSM 27471</strain>
    </source>
</reference>
<dbReference type="GO" id="GO:0046474">
    <property type="term" value="P:glycerophospholipid biosynthetic process"/>
    <property type="evidence" value="ECO:0007669"/>
    <property type="project" value="UniProtKB-UniRule"/>
</dbReference>
<dbReference type="SUPFAM" id="SSF51395">
    <property type="entry name" value="FMN-linked oxidoreductases"/>
    <property type="match status" value="1"/>
</dbReference>
<dbReference type="EC" id="2.5.1.41" evidence="9"/>
<dbReference type="NCBIfam" id="TIGR01769">
    <property type="entry name" value="GGGP"/>
    <property type="match status" value="1"/>
</dbReference>
<comment type="caution">
    <text evidence="10">The sequence shown here is derived from an EMBL/GenBank/DDBJ whole genome shotgun (WGS) entry which is preliminary data.</text>
</comment>
<sequence>MDPDHFIHQEQITQYITYVKQAHPDMILIGGSLTTQATGTLIKQIKRLCTLPLVLFPGNIFQFTTEADALLLLSLISGRNPELLIGQHVAMAQTIKKSGIEAISTGYMLVESDQTTTVEYISNTRPLPHSKPQIAAATAIAGTLLGNQLIYLEAGSGAKQPVPTEMITEVKKSIEVPLIVGGGLRRESAILDALTAGADAIVVGNALEKNPELMIHFAHLVHRFNQ</sequence>
<evidence type="ECO:0000313" key="10">
    <source>
        <dbReference type="EMBL" id="MBB3187585.1"/>
    </source>
</evidence>
<keyword evidence="1 9" id="KW-0444">Lipid biosynthesis</keyword>
<dbReference type="InterPro" id="IPR010946">
    <property type="entry name" value="GGGP_synth"/>
</dbReference>
<dbReference type="InterPro" id="IPR039074">
    <property type="entry name" value="GGGP/HepGP_synthase_I"/>
</dbReference>
<comment type="catalytic activity">
    <reaction evidence="8 9">
        <text>sn-glycerol 1-phosphate + (2E,6E,10E)-geranylgeranyl diphosphate = sn-3-O-(geranylgeranyl)glycerol 1-phosphate + diphosphate</text>
        <dbReference type="Rhea" id="RHEA:23404"/>
        <dbReference type="ChEBI" id="CHEBI:33019"/>
        <dbReference type="ChEBI" id="CHEBI:57677"/>
        <dbReference type="ChEBI" id="CHEBI:57685"/>
        <dbReference type="ChEBI" id="CHEBI:58756"/>
        <dbReference type="EC" id="2.5.1.41"/>
    </reaction>
</comment>
<keyword evidence="2 9" id="KW-0808">Transferase</keyword>
<evidence type="ECO:0000256" key="9">
    <source>
        <dbReference type="HAMAP-Rule" id="MF_00112"/>
    </source>
</evidence>
<evidence type="ECO:0000313" key="11">
    <source>
        <dbReference type="Proteomes" id="UP000544222"/>
    </source>
</evidence>